<evidence type="ECO:0000256" key="2">
    <source>
        <dbReference type="ARBA" id="ARBA00022692"/>
    </source>
</evidence>
<keyword evidence="2 6" id="KW-0812">Transmembrane</keyword>
<dbReference type="InterPro" id="IPR043429">
    <property type="entry name" value="ArtM/GltK/GlnP/TcyL/YhdX-like"/>
</dbReference>
<dbReference type="PANTHER" id="PTHR30614:SF0">
    <property type="entry name" value="L-CYSTINE TRANSPORT SYSTEM PERMEASE PROTEIN TCYL"/>
    <property type="match status" value="1"/>
</dbReference>
<proteinExistence type="predicted"/>
<dbReference type="Pfam" id="PF00528">
    <property type="entry name" value="BPD_transp_1"/>
    <property type="match status" value="1"/>
</dbReference>
<protein>
    <submittedName>
        <fullName evidence="8">Amino acid ABC transporter permease</fullName>
    </submittedName>
</protein>
<keyword evidence="4 6" id="KW-1133">Transmembrane helix</keyword>
<feature type="transmembrane region" description="Helical" evidence="6">
    <location>
        <begin position="66"/>
        <end position="88"/>
    </location>
</feature>
<dbReference type="GO" id="GO:0005886">
    <property type="term" value="C:plasma membrane"/>
    <property type="evidence" value="ECO:0007669"/>
    <property type="project" value="TreeGrafter"/>
</dbReference>
<evidence type="ECO:0000256" key="3">
    <source>
        <dbReference type="ARBA" id="ARBA00022970"/>
    </source>
</evidence>
<dbReference type="GO" id="GO:0006865">
    <property type="term" value="P:amino acid transport"/>
    <property type="evidence" value="ECO:0007669"/>
    <property type="project" value="UniProtKB-KW"/>
</dbReference>
<evidence type="ECO:0000256" key="6">
    <source>
        <dbReference type="SAM" id="Phobius"/>
    </source>
</evidence>
<dbReference type="CDD" id="cd06261">
    <property type="entry name" value="TM_PBP2"/>
    <property type="match status" value="1"/>
</dbReference>
<feature type="domain" description="ABC transmembrane type-1" evidence="7">
    <location>
        <begin position="1"/>
        <end position="129"/>
    </location>
</feature>
<organism evidence="8">
    <name type="scientific">Puccinia horiana</name>
    <dbReference type="NCBI Taxonomy" id="331382"/>
    <lineage>
        <taxon>Eukaryota</taxon>
        <taxon>Fungi</taxon>
        <taxon>Dikarya</taxon>
        <taxon>Basidiomycota</taxon>
        <taxon>Pucciniomycotina</taxon>
        <taxon>Pucciniomycetes</taxon>
        <taxon>Pucciniales</taxon>
        <taxon>Pucciniaceae</taxon>
        <taxon>Puccinia</taxon>
    </lineage>
</organism>
<dbReference type="PANTHER" id="PTHR30614">
    <property type="entry name" value="MEMBRANE COMPONENT OF AMINO ACID ABC TRANSPORTER"/>
    <property type="match status" value="1"/>
</dbReference>
<evidence type="ECO:0000256" key="4">
    <source>
        <dbReference type="ARBA" id="ARBA00022989"/>
    </source>
</evidence>
<evidence type="ECO:0000256" key="1">
    <source>
        <dbReference type="ARBA" id="ARBA00004141"/>
    </source>
</evidence>
<accession>A0A0U1WKT4</accession>
<evidence type="ECO:0000259" key="7">
    <source>
        <dbReference type="PROSITE" id="PS50928"/>
    </source>
</evidence>
<keyword evidence="3" id="KW-0029">Amino-acid transport</keyword>
<feature type="non-terminal residue" evidence="8">
    <location>
        <position position="1"/>
    </location>
</feature>
<dbReference type="PROSITE" id="PS50928">
    <property type="entry name" value="ABC_TM1"/>
    <property type="match status" value="1"/>
</dbReference>
<dbReference type="GO" id="GO:0055085">
    <property type="term" value="P:transmembrane transport"/>
    <property type="evidence" value="ECO:0007669"/>
    <property type="project" value="InterPro"/>
</dbReference>
<dbReference type="Gene3D" id="1.10.3720.10">
    <property type="entry name" value="MetI-like"/>
    <property type="match status" value="1"/>
</dbReference>
<evidence type="ECO:0000256" key="5">
    <source>
        <dbReference type="ARBA" id="ARBA00023136"/>
    </source>
</evidence>
<evidence type="ECO:0000313" key="8">
    <source>
        <dbReference type="EMBL" id="AID16758.1"/>
    </source>
</evidence>
<dbReference type="EMBL" id="KF306070">
    <property type="protein sequence ID" value="AID16758.1"/>
    <property type="molecule type" value="Genomic_DNA"/>
</dbReference>
<reference evidence="8" key="1">
    <citation type="submission" date="2013-06" db="EMBL/GenBank/DDBJ databases">
        <title>Characterization of Puccinia horiana genomic DNA sequence.</title>
        <authorList>
            <person name="Bae S."/>
        </authorList>
    </citation>
    <scope>NUCLEOTIDE SEQUENCE</scope>
</reference>
<keyword evidence="3" id="KW-0813">Transport</keyword>
<sequence>PDTGLTLTAKASAIAALSLMAASYMAEYLRGGFAAVPAGELEGCQALGMSASDTRRYVTIPQGLRIALPALMGFSVMLFQATSLAYSVAVPELLSRAYSIGSTNFRYLSMFTAAGLLYASIAIPATWLSVLLERRLDRHTRPAKIRGGGGPRAGRRRLTVLSQ</sequence>
<dbReference type="AlphaFoldDB" id="A0A0U1WKT4"/>
<dbReference type="SUPFAM" id="SSF161098">
    <property type="entry name" value="MetI-like"/>
    <property type="match status" value="1"/>
</dbReference>
<comment type="subcellular location">
    <subcellularLocation>
        <location evidence="1">Membrane</location>
        <topology evidence="1">Multi-pass membrane protein</topology>
    </subcellularLocation>
</comment>
<keyword evidence="5 6" id="KW-0472">Membrane</keyword>
<name>A0A0U1WKT4_9BASI</name>
<dbReference type="InterPro" id="IPR035906">
    <property type="entry name" value="MetI-like_sf"/>
</dbReference>
<dbReference type="InterPro" id="IPR000515">
    <property type="entry name" value="MetI-like"/>
</dbReference>
<feature type="transmembrane region" description="Helical" evidence="6">
    <location>
        <begin position="108"/>
        <end position="132"/>
    </location>
</feature>